<reference evidence="1" key="1">
    <citation type="submission" date="2022-04" db="EMBL/GenBank/DDBJ databases">
        <title>Genome of the entomopathogenic fungus Entomophthora muscae.</title>
        <authorList>
            <person name="Elya C."/>
            <person name="Lovett B.R."/>
            <person name="Lee E."/>
            <person name="Macias A.M."/>
            <person name="Hajek A.E."/>
            <person name="De Bivort B.L."/>
            <person name="Kasson M.T."/>
            <person name="De Fine Licht H.H."/>
            <person name="Stajich J.E."/>
        </authorList>
    </citation>
    <scope>NUCLEOTIDE SEQUENCE</scope>
    <source>
        <strain evidence="1">Berkeley</strain>
    </source>
</reference>
<gene>
    <name evidence="1" type="ORF">DSO57_1012473</name>
</gene>
<dbReference type="Proteomes" id="UP001165960">
    <property type="component" value="Unassembled WGS sequence"/>
</dbReference>
<organism evidence="1 2">
    <name type="scientific">Entomophthora muscae</name>
    <dbReference type="NCBI Taxonomy" id="34485"/>
    <lineage>
        <taxon>Eukaryota</taxon>
        <taxon>Fungi</taxon>
        <taxon>Fungi incertae sedis</taxon>
        <taxon>Zoopagomycota</taxon>
        <taxon>Entomophthoromycotina</taxon>
        <taxon>Entomophthoromycetes</taxon>
        <taxon>Entomophthorales</taxon>
        <taxon>Entomophthoraceae</taxon>
        <taxon>Entomophthora</taxon>
    </lineage>
</organism>
<proteinExistence type="predicted"/>
<accession>A0ACC2TTN0</accession>
<comment type="caution">
    <text evidence="1">The sequence shown here is derived from an EMBL/GenBank/DDBJ whole genome shotgun (WGS) entry which is preliminary data.</text>
</comment>
<dbReference type="EMBL" id="QTSX02002174">
    <property type="protein sequence ID" value="KAJ9077877.1"/>
    <property type="molecule type" value="Genomic_DNA"/>
</dbReference>
<protein>
    <submittedName>
        <fullName evidence="1">Uncharacterized protein</fullName>
    </submittedName>
</protein>
<evidence type="ECO:0000313" key="2">
    <source>
        <dbReference type="Proteomes" id="UP001165960"/>
    </source>
</evidence>
<name>A0ACC2TTN0_9FUNG</name>
<sequence>MNARVVKDLSSSFSDLINSKPRAGIEPAPSHQAGLAGGGDSPTPELLLFEANPGAGTIPALVTAVGPVLGPKSYAQALLGLAGPGQDNFSCPVNPVQAHPSLSNLGSPIGNPFFNQVPWPQESLSSQSKNGDLIGKPPIIPEAKPARTNGQPSLDGPPKNQTTVPENPKNDHEAANQTAEPEMPSPATQIAPEECPEALACE</sequence>
<keyword evidence="2" id="KW-1185">Reference proteome</keyword>
<evidence type="ECO:0000313" key="1">
    <source>
        <dbReference type="EMBL" id="KAJ9077877.1"/>
    </source>
</evidence>